<dbReference type="SMART" id="SM00563">
    <property type="entry name" value="PlsC"/>
    <property type="match status" value="1"/>
</dbReference>
<evidence type="ECO:0000256" key="10">
    <source>
        <dbReference type="ARBA" id="ARBA00023209"/>
    </source>
</evidence>
<keyword evidence="18" id="KW-1185">Reference proteome</keyword>
<keyword evidence="10" id="KW-0594">Phospholipid biosynthesis</keyword>
<name>A0ABQ8JVN1_DERPT</name>
<evidence type="ECO:0000256" key="12">
    <source>
        <dbReference type="ARBA" id="ARBA00023315"/>
    </source>
</evidence>
<evidence type="ECO:0000256" key="8">
    <source>
        <dbReference type="ARBA" id="ARBA00023098"/>
    </source>
</evidence>
<evidence type="ECO:0000256" key="4">
    <source>
        <dbReference type="ARBA" id="ARBA00022516"/>
    </source>
</evidence>
<feature type="transmembrane region" description="Helical" evidence="15">
    <location>
        <begin position="6"/>
        <end position="31"/>
    </location>
</feature>
<feature type="transmembrane region" description="Helical" evidence="15">
    <location>
        <begin position="216"/>
        <end position="236"/>
    </location>
</feature>
<feature type="domain" description="Phospholipid/glycerol acyltransferase" evidence="16">
    <location>
        <begin position="278"/>
        <end position="388"/>
    </location>
</feature>
<organism evidence="17 18">
    <name type="scientific">Dermatophagoides pteronyssinus</name>
    <name type="common">European house dust mite</name>
    <dbReference type="NCBI Taxonomy" id="6956"/>
    <lineage>
        <taxon>Eukaryota</taxon>
        <taxon>Metazoa</taxon>
        <taxon>Ecdysozoa</taxon>
        <taxon>Arthropoda</taxon>
        <taxon>Chelicerata</taxon>
        <taxon>Arachnida</taxon>
        <taxon>Acari</taxon>
        <taxon>Acariformes</taxon>
        <taxon>Sarcoptiformes</taxon>
        <taxon>Astigmata</taxon>
        <taxon>Psoroptidia</taxon>
        <taxon>Analgoidea</taxon>
        <taxon>Pyroglyphidae</taxon>
        <taxon>Dermatophagoidinae</taxon>
        <taxon>Dermatophagoides</taxon>
    </lineage>
</organism>
<feature type="transmembrane region" description="Helical" evidence="15">
    <location>
        <begin position="404"/>
        <end position="423"/>
    </location>
</feature>
<evidence type="ECO:0000256" key="5">
    <source>
        <dbReference type="ARBA" id="ARBA00022679"/>
    </source>
</evidence>
<protein>
    <submittedName>
        <fullName evidence="17">Transferase</fullName>
    </submittedName>
</protein>
<comment type="pathway">
    <text evidence="13">Phospholipid metabolism.</text>
</comment>
<dbReference type="PANTHER" id="PTHR23063">
    <property type="entry name" value="PHOSPHOLIPID ACYLTRANSFERASE"/>
    <property type="match status" value="1"/>
</dbReference>
<keyword evidence="11" id="KW-1208">Phospholipid metabolism</keyword>
<evidence type="ECO:0000256" key="6">
    <source>
        <dbReference type="ARBA" id="ARBA00022692"/>
    </source>
</evidence>
<dbReference type="InterPro" id="IPR045252">
    <property type="entry name" value="LPCAT1-like"/>
</dbReference>
<keyword evidence="7 15" id="KW-1133">Transmembrane helix</keyword>
<reference evidence="17 18" key="2">
    <citation type="journal article" date="2022" name="Mol. Biol. Evol.">
        <title>Comparative Genomics Reveals Insights into the Divergent Evolution of Astigmatic Mites and Household Pest Adaptations.</title>
        <authorList>
            <person name="Xiong Q."/>
            <person name="Wan A.T."/>
            <person name="Liu X."/>
            <person name="Fung C.S."/>
            <person name="Xiao X."/>
            <person name="Malainual N."/>
            <person name="Hou J."/>
            <person name="Wang L."/>
            <person name="Wang M."/>
            <person name="Yang K.Y."/>
            <person name="Cui Y."/>
            <person name="Leung E.L."/>
            <person name="Nong W."/>
            <person name="Shin S.K."/>
            <person name="Au S.W."/>
            <person name="Jeong K.Y."/>
            <person name="Chew F.T."/>
            <person name="Hui J.H."/>
            <person name="Leung T.F."/>
            <person name="Tungtrongchitr A."/>
            <person name="Zhong N."/>
            <person name="Liu Z."/>
            <person name="Tsui S.K."/>
        </authorList>
    </citation>
    <scope>NUCLEOTIDE SEQUENCE [LARGE SCALE GENOMIC DNA]</scope>
    <source>
        <strain evidence="17">Derp</strain>
    </source>
</reference>
<keyword evidence="6 15" id="KW-0812">Transmembrane</keyword>
<evidence type="ECO:0000256" key="11">
    <source>
        <dbReference type="ARBA" id="ARBA00023264"/>
    </source>
</evidence>
<keyword evidence="4" id="KW-0444">Lipid biosynthesis</keyword>
<comment type="pathway">
    <text evidence="2">Lipid metabolism.</text>
</comment>
<evidence type="ECO:0000256" key="13">
    <source>
        <dbReference type="ARBA" id="ARBA00025707"/>
    </source>
</evidence>
<evidence type="ECO:0000256" key="9">
    <source>
        <dbReference type="ARBA" id="ARBA00023136"/>
    </source>
</evidence>
<feature type="compositionally biased region" description="Low complexity" evidence="14">
    <location>
        <begin position="67"/>
        <end position="81"/>
    </location>
</feature>
<evidence type="ECO:0000256" key="15">
    <source>
        <dbReference type="SAM" id="Phobius"/>
    </source>
</evidence>
<dbReference type="GO" id="GO:0016740">
    <property type="term" value="F:transferase activity"/>
    <property type="evidence" value="ECO:0007669"/>
    <property type="project" value="UniProtKB-KW"/>
</dbReference>
<evidence type="ECO:0000313" key="18">
    <source>
        <dbReference type="Proteomes" id="UP000887458"/>
    </source>
</evidence>
<keyword evidence="8" id="KW-0443">Lipid metabolism</keyword>
<dbReference type="InterPro" id="IPR002123">
    <property type="entry name" value="Plipid/glycerol_acylTrfase"/>
</dbReference>
<feature type="compositionally biased region" description="Low complexity" evidence="14">
    <location>
        <begin position="95"/>
        <end position="115"/>
    </location>
</feature>
<dbReference type="PANTHER" id="PTHR23063:SF2">
    <property type="entry name" value="GLYCEROL-3-PHOSPHATE ACYLTRANSFERASE 4, ISOFORM D-RELATED"/>
    <property type="match status" value="1"/>
</dbReference>
<dbReference type="EMBL" id="NJHN03000010">
    <property type="protein sequence ID" value="KAH9426475.1"/>
    <property type="molecule type" value="Genomic_DNA"/>
</dbReference>
<gene>
    <name evidence="17" type="primary">AGPAT6_3</name>
    <name evidence="17" type="ORF">DERP_011045</name>
</gene>
<keyword evidence="12" id="KW-0012">Acyltransferase</keyword>
<reference evidence="17 18" key="1">
    <citation type="journal article" date="2018" name="J. Allergy Clin. Immunol.">
        <title>High-quality assembly of Dermatophagoides pteronyssinus genome and transcriptome reveals a wide range of novel allergens.</title>
        <authorList>
            <person name="Liu X.Y."/>
            <person name="Yang K.Y."/>
            <person name="Wang M.Q."/>
            <person name="Kwok J.S."/>
            <person name="Zeng X."/>
            <person name="Yang Z."/>
            <person name="Xiao X.J."/>
            <person name="Lau C.P."/>
            <person name="Li Y."/>
            <person name="Huang Z.M."/>
            <person name="Ba J.G."/>
            <person name="Yim A.K."/>
            <person name="Ouyang C.Y."/>
            <person name="Ngai S.M."/>
            <person name="Chan T.F."/>
            <person name="Leung E.L."/>
            <person name="Liu L."/>
            <person name="Liu Z.G."/>
            <person name="Tsui S.K."/>
        </authorList>
    </citation>
    <scope>NUCLEOTIDE SEQUENCE [LARGE SCALE GENOMIC DNA]</scope>
    <source>
        <strain evidence="17">Derp</strain>
    </source>
</reference>
<sequence length="606" mass="70521">MLTLIITLLIIQLIILILYLGLASVGHRFFIHQIYVSNLLKLFEYGQRGVERINQQLQQQKRRRRLSQQQQQQNQQQQQQQHGLKRTESQDSTDRNSTTSSSMDSDYNTDSAFNSDSDDNSDNEVPESFRKNCSMTLRLCETQNRLQLSTVMDFTSLGIEAIIDDAVTKRFAAEELKTWNLLTRTDNFSHYRSFRLAFIWLCGFLFRYLILFPTRFFIFIIGFGWLSFVCTFLGLLPDIRFRKTIQYYLLIHAARILSRSFGSIINYHDEENKAKPGGICVANHTSPIDVIILHCDNCYSLIGQSHSGFLGILQRIISRSSDHIWFDRFQINDRLAVSRRLRQHTEEKKMPILIFPEGTCINNSAVMMFKKGSFEIGATIYPVAIKYDARFGDPFWNSSKYGYLRYWMMMMTSWAIVCDVWYLPPMTRQSNESAIEFANRVKAKIASTGGLVDLEWDGQLKRQPVKPEWIKQQQWKFSQTLLSGLDNNNDNLDYYHQDDNNNQQQNSHNNCDRNENFIYTNFDVQSAKVIKARIHHQQQQQEDDDESGPLKMKELIYDQQVAAACPLFSIIQMIITDGTTTLLATDIFFKILSSAPVKFFSWLIDD</sequence>
<evidence type="ECO:0000313" key="17">
    <source>
        <dbReference type="EMBL" id="KAH9426475.1"/>
    </source>
</evidence>
<evidence type="ECO:0000256" key="1">
    <source>
        <dbReference type="ARBA" id="ARBA00004370"/>
    </source>
</evidence>
<comment type="caution">
    <text evidence="17">The sequence shown here is derived from an EMBL/GenBank/DDBJ whole genome shotgun (WGS) entry which is preliminary data.</text>
</comment>
<evidence type="ECO:0000256" key="3">
    <source>
        <dbReference type="ARBA" id="ARBA00008655"/>
    </source>
</evidence>
<dbReference type="Pfam" id="PF01553">
    <property type="entry name" value="Acyltransferase"/>
    <property type="match status" value="1"/>
</dbReference>
<evidence type="ECO:0000256" key="2">
    <source>
        <dbReference type="ARBA" id="ARBA00005189"/>
    </source>
</evidence>
<dbReference type="Proteomes" id="UP000887458">
    <property type="component" value="Unassembled WGS sequence"/>
</dbReference>
<feature type="compositionally biased region" description="Acidic residues" evidence="14">
    <location>
        <begin position="116"/>
        <end position="125"/>
    </location>
</feature>
<comment type="similarity">
    <text evidence="3">Belongs to the 1-acyl-sn-glycerol-3-phosphate acyltransferase family.</text>
</comment>
<feature type="transmembrane region" description="Helical" evidence="15">
    <location>
        <begin position="193"/>
        <end position="210"/>
    </location>
</feature>
<accession>A0ABQ8JVN1</accession>
<evidence type="ECO:0000256" key="14">
    <source>
        <dbReference type="SAM" id="MobiDB-lite"/>
    </source>
</evidence>
<feature type="region of interest" description="Disordered" evidence="14">
    <location>
        <begin position="56"/>
        <end position="126"/>
    </location>
</feature>
<dbReference type="SUPFAM" id="SSF69593">
    <property type="entry name" value="Glycerol-3-phosphate (1)-acyltransferase"/>
    <property type="match status" value="1"/>
</dbReference>
<keyword evidence="9 15" id="KW-0472">Membrane</keyword>
<evidence type="ECO:0000256" key="7">
    <source>
        <dbReference type="ARBA" id="ARBA00022989"/>
    </source>
</evidence>
<proteinExistence type="inferred from homology"/>
<feature type="compositionally biased region" description="Basic and acidic residues" evidence="14">
    <location>
        <begin position="85"/>
        <end position="94"/>
    </location>
</feature>
<comment type="subcellular location">
    <subcellularLocation>
        <location evidence="1">Membrane</location>
    </subcellularLocation>
</comment>
<evidence type="ECO:0000259" key="16">
    <source>
        <dbReference type="SMART" id="SM00563"/>
    </source>
</evidence>
<dbReference type="CDD" id="cd07991">
    <property type="entry name" value="LPLAT_LPCAT1-like"/>
    <property type="match status" value="1"/>
</dbReference>
<keyword evidence="5 17" id="KW-0808">Transferase</keyword>